<keyword evidence="2" id="KW-1185">Reference proteome</keyword>
<organism evidence="2 3">
    <name type="scientific">Caenorhabditis tropicalis</name>
    <dbReference type="NCBI Taxonomy" id="1561998"/>
    <lineage>
        <taxon>Eukaryota</taxon>
        <taxon>Metazoa</taxon>
        <taxon>Ecdysozoa</taxon>
        <taxon>Nematoda</taxon>
        <taxon>Chromadorea</taxon>
        <taxon>Rhabditida</taxon>
        <taxon>Rhabditina</taxon>
        <taxon>Rhabditomorpha</taxon>
        <taxon>Rhabditoidea</taxon>
        <taxon>Rhabditidae</taxon>
        <taxon>Peloderinae</taxon>
        <taxon>Caenorhabditis</taxon>
    </lineage>
</organism>
<proteinExistence type="predicted"/>
<feature type="compositionally biased region" description="Basic and acidic residues" evidence="1">
    <location>
        <begin position="326"/>
        <end position="378"/>
    </location>
</feature>
<evidence type="ECO:0000256" key="1">
    <source>
        <dbReference type="SAM" id="MobiDB-lite"/>
    </source>
</evidence>
<reference evidence="3" key="1">
    <citation type="submission" date="2016-11" db="UniProtKB">
        <authorList>
            <consortium name="WormBaseParasite"/>
        </authorList>
    </citation>
    <scope>IDENTIFICATION</scope>
</reference>
<protein>
    <submittedName>
        <fullName evidence="3">Uncharacterized protein</fullName>
    </submittedName>
</protein>
<dbReference type="AlphaFoldDB" id="A0A1I7TVH3"/>
<dbReference type="Proteomes" id="UP000095282">
    <property type="component" value="Unplaced"/>
</dbReference>
<evidence type="ECO:0000313" key="2">
    <source>
        <dbReference type="Proteomes" id="UP000095282"/>
    </source>
</evidence>
<feature type="compositionally biased region" description="Basic and acidic residues" evidence="1">
    <location>
        <begin position="256"/>
        <end position="269"/>
    </location>
</feature>
<accession>A0A1I7TVH3</accession>
<name>A0A1I7TVH3_9PELO</name>
<dbReference type="WBParaSite" id="Csp11.Scaffold629.g12199.t2">
    <property type="protein sequence ID" value="Csp11.Scaffold629.g12199.t2"/>
    <property type="gene ID" value="Csp11.Scaffold629.g12199"/>
</dbReference>
<evidence type="ECO:0000313" key="3">
    <source>
        <dbReference type="WBParaSite" id="Csp11.Scaffold629.g12199.t2"/>
    </source>
</evidence>
<sequence length="406" mass="47167">MTFRQENPGIPFFPIERAFHHHDRRKFDQEHLWDPKKIYFQITDEYRKGRPTLLVPLNGIQLFEITNHDSNVRKIYVSLFSARFALLESIRTSEHYYHFDSVLQPNGSIVFAIKDNGHVEEPNYEISLQFEGSFHYSISKDPYVEAGKEPELYNLPDLAVNTNPETDSYRKLCAQRDYHADCLFEDYKPDPMEKIIKLEPITKEKYGEKVSEKVYPISDIQRKANIYISVDIIIDKKNGEVIGMQRVHRVKRDKMKRSEQKARLEKNMKADKSLMELLGYKKTPTEDPTGESEVQSKKKSLDTSKSKVESKKDADPPKATPEELEVQSKRSESRISVAEPKKSVKSEVLSKSETKSIQKTSKSEKTEKSKHSEYIKGPDEDVVIQKTLQEEEGKKKKKKTKRCVIC</sequence>
<feature type="compositionally biased region" description="Basic and acidic residues" evidence="1">
    <location>
        <begin position="294"/>
        <end position="316"/>
    </location>
</feature>
<feature type="region of interest" description="Disordered" evidence="1">
    <location>
        <begin position="280"/>
        <end position="378"/>
    </location>
</feature>
<feature type="region of interest" description="Disordered" evidence="1">
    <location>
        <begin position="250"/>
        <end position="269"/>
    </location>
</feature>